<dbReference type="PROSITE" id="PS00615">
    <property type="entry name" value="C_TYPE_LECTIN_1"/>
    <property type="match status" value="1"/>
</dbReference>
<evidence type="ECO:0000256" key="2">
    <source>
        <dbReference type="SAM" id="SignalP"/>
    </source>
</evidence>
<dbReference type="InterPro" id="IPR018378">
    <property type="entry name" value="C-type_lectin_CS"/>
</dbReference>
<dbReference type="Pfam" id="PF00059">
    <property type="entry name" value="Lectin_C"/>
    <property type="match status" value="1"/>
</dbReference>
<dbReference type="Gene3D" id="3.10.100.10">
    <property type="entry name" value="Mannose-Binding Protein A, subunit A"/>
    <property type="match status" value="1"/>
</dbReference>
<dbReference type="InterPro" id="IPR001304">
    <property type="entry name" value="C-type_lectin-like"/>
</dbReference>
<dbReference type="Proteomes" id="UP000683360">
    <property type="component" value="Unassembled WGS sequence"/>
</dbReference>
<feature type="chain" id="PRO_5035907739" evidence="2">
    <location>
        <begin position="21"/>
        <end position="154"/>
    </location>
</feature>
<organism evidence="4 5">
    <name type="scientific">Mytilus edulis</name>
    <name type="common">Blue mussel</name>
    <dbReference type="NCBI Taxonomy" id="6550"/>
    <lineage>
        <taxon>Eukaryota</taxon>
        <taxon>Metazoa</taxon>
        <taxon>Spiralia</taxon>
        <taxon>Lophotrochozoa</taxon>
        <taxon>Mollusca</taxon>
        <taxon>Bivalvia</taxon>
        <taxon>Autobranchia</taxon>
        <taxon>Pteriomorphia</taxon>
        <taxon>Mytilida</taxon>
        <taxon>Mytiloidea</taxon>
        <taxon>Mytilidae</taxon>
        <taxon>Mytilinae</taxon>
        <taxon>Mytilus</taxon>
    </lineage>
</organism>
<dbReference type="PROSITE" id="PS50041">
    <property type="entry name" value="C_TYPE_LECTIN_2"/>
    <property type="match status" value="1"/>
</dbReference>
<dbReference type="SUPFAM" id="SSF56436">
    <property type="entry name" value="C-type lectin-like"/>
    <property type="match status" value="1"/>
</dbReference>
<evidence type="ECO:0000313" key="4">
    <source>
        <dbReference type="EMBL" id="CAG2224084.1"/>
    </source>
</evidence>
<evidence type="ECO:0000313" key="5">
    <source>
        <dbReference type="Proteomes" id="UP000683360"/>
    </source>
</evidence>
<dbReference type="InterPro" id="IPR016187">
    <property type="entry name" value="CTDL_fold"/>
</dbReference>
<dbReference type="AlphaFoldDB" id="A0A8S3SW77"/>
<keyword evidence="5" id="KW-1185">Reference proteome</keyword>
<keyword evidence="2" id="KW-0732">Signal</keyword>
<sequence length="154" mass="17630">MYSTAVLIILAKIVCPETVAFFRGSKYIFKCNVGNWFTSEDNCNASGGQLTSIETSDENTFLVDAIALILSTKDKTDRKRGLYWIGLTYNNDEMSYKWLSGEPLNYNNWYQGQPDNSNFLGTRAAHCAMIDRFNSFEWGDEDCYQTFKSVCEIR</sequence>
<feature type="domain" description="C-type lectin" evidence="3">
    <location>
        <begin position="22"/>
        <end position="152"/>
    </location>
</feature>
<keyword evidence="1" id="KW-1015">Disulfide bond</keyword>
<dbReference type="InterPro" id="IPR050111">
    <property type="entry name" value="C-type_lectin/snaclec_domain"/>
</dbReference>
<accession>A0A8S3SW77</accession>
<proteinExistence type="predicted"/>
<dbReference type="OrthoDB" id="441660at2759"/>
<dbReference type="InterPro" id="IPR016186">
    <property type="entry name" value="C-type_lectin-like/link_sf"/>
</dbReference>
<dbReference type="EMBL" id="CAJPWZ010001795">
    <property type="protein sequence ID" value="CAG2224084.1"/>
    <property type="molecule type" value="Genomic_DNA"/>
</dbReference>
<evidence type="ECO:0000256" key="1">
    <source>
        <dbReference type="ARBA" id="ARBA00023157"/>
    </source>
</evidence>
<comment type="caution">
    <text evidence="4">The sequence shown here is derived from an EMBL/GenBank/DDBJ whole genome shotgun (WGS) entry which is preliminary data.</text>
</comment>
<dbReference type="CDD" id="cd00037">
    <property type="entry name" value="CLECT"/>
    <property type="match status" value="1"/>
</dbReference>
<gene>
    <name evidence="4" type="ORF">MEDL_37255</name>
</gene>
<dbReference type="SMART" id="SM00034">
    <property type="entry name" value="CLECT"/>
    <property type="match status" value="1"/>
</dbReference>
<reference evidence="4" key="1">
    <citation type="submission" date="2021-03" db="EMBL/GenBank/DDBJ databases">
        <authorList>
            <person name="Bekaert M."/>
        </authorList>
    </citation>
    <scope>NUCLEOTIDE SEQUENCE</scope>
</reference>
<feature type="signal peptide" evidence="2">
    <location>
        <begin position="1"/>
        <end position="20"/>
    </location>
</feature>
<evidence type="ECO:0000259" key="3">
    <source>
        <dbReference type="PROSITE" id="PS50041"/>
    </source>
</evidence>
<protein>
    <submittedName>
        <fullName evidence="4">MRC</fullName>
    </submittedName>
</protein>
<name>A0A8S3SW77_MYTED</name>
<dbReference type="PANTHER" id="PTHR22803">
    <property type="entry name" value="MANNOSE, PHOSPHOLIPASE, LECTIN RECEPTOR RELATED"/>
    <property type="match status" value="1"/>
</dbReference>